<keyword evidence="2" id="KW-0808">Transferase</keyword>
<dbReference type="SUPFAM" id="SSF53448">
    <property type="entry name" value="Nucleotide-diphospho-sugar transferases"/>
    <property type="match status" value="1"/>
</dbReference>
<dbReference type="EMBL" id="SOAU01000001">
    <property type="protein sequence ID" value="TDT15602.1"/>
    <property type="molecule type" value="Genomic_DNA"/>
</dbReference>
<dbReference type="OrthoDB" id="3177103at2"/>
<evidence type="ECO:0000313" key="3">
    <source>
        <dbReference type="Proteomes" id="UP000294558"/>
    </source>
</evidence>
<proteinExistence type="predicted"/>
<gene>
    <name evidence="2" type="ORF">BDK89_1177</name>
</gene>
<protein>
    <submittedName>
        <fullName evidence="2">Glycosyl transferase family 2</fullName>
    </submittedName>
</protein>
<dbReference type="RefSeq" id="WP_133868040.1">
    <property type="nucleotide sequence ID" value="NZ_SOAU01000001.1"/>
</dbReference>
<evidence type="ECO:0000313" key="2">
    <source>
        <dbReference type="EMBL" id="TDT15602.1"/>
    </source>
</evidence>
<feature type="domain" description="Glycosyltransferase 2-like" evidence="1">
    <location>
        <begin position="13"/>
        <end position="129"/>
    </location>
</feature>
<dbReference type="AlphaFoldDB" id="A0A4R7HWU4"/>
<dbReference type="Gene3D" id="3.90.550.10">
    <property type="entry name" value="Spore Coat Polysaccharide Biosynthesis Protein SpsA, Chain A"/>
    <property type="match status" value="1"/>
</dbReference>
<keyword evidence="3" id="KW-1185">Reference proteome</keyword>
<accession>A0A4R7HWU4</accession>
<evidence type="ECO:0000259" key="1">
    <source>
        <dbReference type="Pfam" id="PF00535"/>
    </source>
</evidence>
<dbReference type="InterPro" id="IPR001173">
    <property type="entry name" value="Glyco_trans_2-like"/>
</dbReference>
<comment type="caution">
    <text evidence="2">The sequence shown here is derived from an EMBL/GenBank/DDBJ whole genome shotgun (WGS) entry which is preliminary data.</text>
</comment>
<organism evidence="2 3">
    <name type="scientific">Ilumatobacter fluminis</name>
    <dbReference type="NCBI Taxonomy" id="467091"/>
    <lineage>
        <taxon>Bacteria</taxon>
        <taxon>Bacillati</taxon>
        <taxon>Actinomycetota</taxon>
        <taxon>Acidimicrobiia</taxon>
        <taxon>Acidimicrobiales</taxon>
        <taxon>Ilumatobacteraceae</taxon>
        <taxon>Ilumatobacter</taxon>
    </lineage>
</organism>
<dbReference type="Pfam" id="PF00535">
    <property type="entry name" value="Glycos_transf_2"/>
    <property type="match status" value="1"/>
</dbReference>
<dbReference type="Proteomes" id="UP000294558">
    <property type="component" value="Unassembled WGS sequence"/>
</dbReference>
<reference evidence="2 3" key="1">
    <citation type="submission" date="2019-03" db="EMBL/GenBank/DDBJ databases">
        <title>Sequencing the genomes of 1000 actinobacteria strains.</title>
        <authorList>
            <person name="Klenk H.-P."/>
        </authorList>
    </citation>
    <scope>NUCLEOTIDE SEQUENCE [LARGE SCALE GENOMIC DNA]</scope>
    <source>
        <strain evidence="2 3">DSM 18936</strain>
    </source>
</reference>
<dbReference type="InterPro" id="IPR029044">
    <property type="entry name" value="Nucleotide-diphossugar_trans"/>
</dbReference>
<sequence>MTERLTEQAPGVSVAIPLHASAPWVDNIVGNIRRLPDLVTEIVVSDRTVVDDAADQLRRLLADDHRVVVRSEALDLGWPEHFQLLMEEATGDRFMWMPHDDIFEPSWIPVLDAALDRHPEAWIAFGRIEPVEADGVSPGPRPPYHPRPGPISPARAAHLGIRGMGVAFRGLVRRREVIAAGVRVDNPAGDLDDPAVDIAWVLAVALRSGLVFDDRTATRKRYYGSSTSAQWRRAPFSDVRQTIAVTDAAVPAGREGLRLRALMWLGIARWGVRRPIGMAINPARDRLHRRRSAGAR</sequence>
<dbReference type="GO" id="GO:0016740">
    <property type="term" value="F:transferase activity"/>
    <property type="evidence" value="ECO:0007669"/>
    <property type="project" value="UniProtKB-KW"/>
</dbReference>
<dbReference type="CDD" id="cd00761">
    <property type="entry name" value="Glyco_tranf_GTA_type"/>
    <property type="match status" value="1"/>
</dbReference>
<name>A0A4R7HWU4_9ACTN</name>